<name>A0A6J7C8R8_9ZZZZ</name>
<accession>A0A6J7C8R8</accession>
<dbReference type="InterPro" id="IPR005119">
    <property type="entry name" value="LysR_subst-bd"/>
</dbReference>
<dbReference type="PROSITE" id="PS50931">
    <property type="entry name" value="HTH_LYSR"/>
    <property type="match status" value="1"/>
</dbReference>
<dbReference type="Gene3D" id="1.10.10.10">
    <property type="entry name" value="Winged helix-like DNA-binding domain superfamily/Winged helix DNA-binding domain"/>
    <property type="match status" value="1"/>
</dbReference>
<evidence type="ECO:0000259" key="5">
    <source>
        <dbReference type="PROSITE" id="PS50931"/>
    </source>
</evidence>
<dbReference type="EMBL" id="CAFBIY010000320">
    <property type="protein sequence ID" value="CAB4853721.1"/>
    <property type="molecule type" value="Genomic_DNA"/>
</dbReference>
<keyword evidence="2" id="KW-0805">Transcription regulation</keyword>
<feature type="domain" description="HTH lysR-type" evidence="5">
    <location>
        <begin position="1"/>
        <end position="56"/>
    </location>
</feature>
<dbReference type="SUPFAM" id="SSF53850">
    <property type="entry name" value="Periplasmic binding protein-like II"/>
    <property type="match status" value="1"/>
</dbReference>
<dbReference type="PANTHER" id="PTHR30419">
    <property type="entry name" value="HTH-TYPE TRANSCRIPTIONAL REGULATOR YBHD"/>
    <property type="match status" value="1"/>
</dbReference>
<dbReference type="InterPro" id="IPR050950">
    <property type="entry name" value="HTH-type_LysR_regulators"/>
</dbReference>
<dbReference type="InterPro" id="IPR036388">
    <property type="entry name" value="WH-like_DNA-bd_sf"/>
</dbReference>
<evidence type="ECO:0000256" key="1">
    <source>
        <dbReference type="ARBA" id="ARBA00009437"/>
    </source>
</evidence>
<proteinExistence type="inferred from homology"/>
<dbReference type="InterPro" id="IPR036390">
    <property type="entry name" value="WH_DNA-bd_sf"/>
</dbReference>
<evidence type="ECO:0000256" key="3">
    <source>
        <dbReference type="ARBA" id="ARBA00023125"/>
    </source>
</evidence>
<comment type="similarity">
    <text evidence="1">Belongs to the LysR transcriptional regulatory family.</text>
</comment>
<dbReference type="CDD" id="cd05466">
    <property type="entry name" value="PBP2_LTTR_substrate"/>
    <property type="match status" value="1"/>
</dbReference>
<dbReference type="Pfam" id="PF03466">
    <property type="entry name" value="LysR_substrate"/>
    <property type="match status" value="1"/>
</dbReference>
<dbReference type="GO" id="GO:0003700">
    <property type="term" value="F:DNA-binding transcription factor activity"/>
    <property type="evidence" value="ECO:0007669"/>
    <property type="project" value="InterPro"/>
</dbReference>
<dbReference type="Pfam" id="PF00126">
    <property type="entry name" value="HTH_1"/>
    <property type="match status" value="1"/>
</dbReference>
<keyword evidence="4" id="KW-0804">Transcription</keyword>
<dbReference type="AlphaFoldDB" id="A0A6J7C8R8"/>
<dbReference type="GO" id="GO:0003677">
    <property type="term" value="F:DNA binding"/>
    <property type="evidence" value="ECO:0007669"/>
    <property type="project" value="UniProtKB-KW"/>
</dbReference>
<dbReference type="InterPro" id="IPR000847">
    <property type="entry name" value="LysR_HTH_N"/>
</dbReference>
<evidence type="ECO:0000256" key="4">
    <source>
        <dbReference type="ARBA" id="ARBA00023163"/>
    </source>
</evidence>
<dbReference type="FunFam" id="1.10.10.10:FF:000001">
    <property type="entry name" value="LysR family transcriptional regulator"/>
    <property type="match status" value="1"/>
</dbReference>
<evidence type="ECO:0000313" key="6">
    <source>
        <dbReference type="EMBL" id="CAB4853721.1"/>
    </source>
</evidence>
<reference evidence="6" key="1">
    <citation type="submission" date="2020-05" db="EMBL/GenBank/DDBJ databases">
        <authorList>
            <person name="Chiriac C."/>
            <person name="Salcher M."/>
            <person name="Ghai R."/>
            <person name="Kavagutti S V."/>
        </authorList>
    </citation>
    <scope>NUCLEOTIDE SEQUENCE</scope>
</reference>
<evidence type="ECO:0000256" key="2">
    <source>
        <dbReference type="ARBA" id="ARBA00023015"/>
    </source>
</evidence>
<organism evidence="6">
    <name type="scientific">freshwater metagenome</name>
    <dbReference type="NCBI Taxonomy" id="449393"/>
    <lineage>
        <taxon>unclassified sequences</taxon>
        <taxon>metagenomes</taxon>
        <taxon>ecological metagenomes</taxon>
    </lineage>
</organism>
<sequence length="312" mass="33729">MDLRQLNSLVAIADHGSFSAAARALYTVQSNVSGHIARLERELGVTLVDRQRGTLTEDGAMVVERARRVLHELDDIAADMASRGDEVRGDTRLGVIGTTARWILPQLLTQAAKQHPLVHVTVHEGNTTNLLPRLLAGYIDAAILHLPVDEPEVEVEPLFSEDLVLLMHGSHHLAGRDTVTLAELAVEPLMLPPRGTALRRMIDRSAGNASVELQAQVEIDGVRLLTSLAFEGFGATIVPATAVPRWLKADFKRVGVPELPRRVVGWVQRRRPAPGAPTRAALAVLREVIASQGAEQPGVHIGPEAVSAHRAV</sequence>
<dbReference type="Gene3D" id="3.40.190.290">
    <property type="match status" value="1"/>
</dbReference>
<gene>
    <name evidence="6" type="ORF">UFOPK3267_03259</name>
</gene>
<dbReference type="SUPFAM" id="SSF46785">
    <property type="entry name" value="Winged helix' DNA-binding domain"/>
    <property type="match status" value="1"/>
</dbReference>
<dbReference type="PRINTS" id="PR00039">
    <property type="entry name" value="HTHLYSR"/>
</dbReference>
<dbReference type="GO" id="GO:0005829">
    <property type="term" value="C:cytosol"/>
    <property type="evidence" value="ECO:0007669"/>
    <property type="project" value="TreeGrafter"/>
</dbReference>
<protein>
    <submittedName>
        <fullName evidence="6">Unannotated protein</fullName>
    </submittedName>
</protein>
<keyword evidence="3" id="KW-0238">DNA-binding</keyword>